<dbReference type="Proteomes" id="UP000238811">
    <property type="component" value="Unassembled WGS sequence"/>
</dbReference>
<protein>
    <submittedName>
        <fullName evidence="1">Uncharacterized protein</fullName>
    </submittedName>
</protein>
<name>A0A2S9TR68_9BACT</name>
<comment type="caution">
    <text evidence="1">The sequence shown here is derived from an EMBL/GenBank/DDBJ whole genome shotgun (WGS) entry which is preliminary data.</text>
</comment>
<sequence length="173" mass="20742">MKLVEIKISELFKVVPLDKLATKDEYEKYRNLVNSFKDIKNDLNCFNYFNIQIVVNNNDDLIIKANQIVEVLNKEQCCFLRVIYNQYEHDFIDKQVYVTLIRKGEVDIFKYNLYTELLKIANFIEDGKLNLKISNKKIEKMFKDNYEDITNLFKIKKENINLRKLFFEGSKKT</sequence>
<dbReference type="EMBL" id="NXGD01000002">
    <property type="protein sequence ID" value="PRN01336.1"/>
    <property type="molecule type" value="Genomic_DNA"/>
</dbReference>
<organism evidence="1 2">
    <name type="scientific">Aliarcobacter cryaerophilus</name>
    <dbReference type="NCBI Taxonomy" id="28198"/>
    <lineage>
        <taxon>Bacteria</taxon>
        <taxon>Pseudomonadati</taxon>
        <taxon>Campylobacterota</taxon>
        <taxon>Epsilonproteobacteria</taxon>
        <taxon>Campylobacterales</taxon>
        <taxon>Arcobacteraceae</taxon>
        <taxon>Aliarcobacter</taxon>
    </lineage>
</organism>
<evidence type="ECO:0000313" key="1">
    <source>
        <dbReference type="EMBL" id="PRN01336.1"/>
    </source>
</evidence>
<accession>A0A2S9TR68</accession>
<reference evidence="1 2" key="1">
    <citation type="submission" date="2017-09" db="EMBL/GenBank/DDBJ databases">
        <title>Reassesment of A. cryaerophilus.</title>
        <authorList>
            <person name="Perez-Cataluna A."/>
            <person name="Collado L."/>
            <person name="Salgado O."/>
            <person name="Lefinanco V."/>
            <person name="Figueras M.J."/>
        </authorList>
    </citation>
    <scope>NUCLEOTIDE SEQUENCE [LARGE SCALE GENOMIC DNA]</scope>
    <source>
        <strain evidence="1 2">LMG 10229</strain>
    </source>
</reference>
<dbReference type="AlphaFoldDB" id="A0A2S9TR68"/>
<proteinExistence type="predicted"/>
<evidence type="ECO:0000313" key="2">
    <source>
        <dbReference type="Proteomes" id="UP000238811"/>
    </source>
</evidence>
<gene>
    <name evidence="1" type="ORF">CJ668_02395</name>
</gene>